<dbReference type="Proteomes" id="UP000325313">
    <property type="component" value="Unassembled WGS sequence"/>
</dbReference>
<proteinExistence type="predicted"/>
<name>A0A5B0RJQ9_PUCGR</name>
<evidence type="ECO:0000313" key="1">
    <source>
        <dbReference type="EMBL" id="KAA1125215.1"/>
    </source>
</evidence>
<evidence type="ECO:0000313" key="2">
    <source>
        <dbReference type="Proteomes" id="UP000325313"/>
    </source>
</evidence>
<gene>
    <name evidence="1" type="ORF">PGTUg99_007458</name>
</gene>
<dbReference type="AlphaFoldDB" id="A0A5B0RJQ9"/>
<sequence length="129" mass="13859">MSKGWDSASLYILLRTPSLELSGSLSTQLTLPNLQLWSSSPGWQLVEDDPDGFWTLLAIADLLVIMCSLFEHGNHLNAAPVVLGGARQNIDLCAGIGGHHSTYSLLNPPHGSLLHPSPCNPFETRSSPS</sequence>
<dbReference type="EMBL" id="VDEP01000181">
    <property type="protein sequence ID" value="KAA1125215.1"/>
    <property type="molecule type" value="Genomic_DNA"/>
</dbReference>
<organism evidence="1 2">
    <name type="scientific">Puccinia graminis f. sp. tritici</name>
    <dbReference type="NCBI Taxonomy" id="56615"/>
    <lineage>
        <taxon>Eukaryota</taxon>
        <taxon>Fungi</taxon>
        <taxon>Dikarya</taxon>
        <taxon>Basidiomycota</taxon>
        <taxon>Pucciniomycotina</taxon>
        <taxon>Pucciniomycetes</taxon>
        <taxon>Pucciniales</taxon>
        <taxon>Pucciniaceae</taxon>
        <taxon>Puccinia</taxon>
    </lineage>
</organism>
<reference evidence="1 2" key="1">
    <citation type="submission" date="2019-05" db="EMBL/GenBank/DDBJ databases">
        <title>Emergence of the Ug99 lineage of the wheat stem rust pathogen through somatic hybridization.</title>
        <authorList>
            <person name="Li F."/>
            <person name="Upadhyaya N.M."/>
            <person name="Sperschneider J."/>
            <person name="Matny O."/>
            <person name="Nguyen-Phuc H."/>
            <person name="Mago R."/>
            <person name="Raley C."/>
            <person name="Miller M.E."/>
            <person name="Silverstein K.A.T."/>
            <person name="Henningsen E."/>
            <person name="Hirsch C.D."/>
            <person name="Visser B."/>
            <person name="Pretorius Z.A."/>
            <person name="Steffenson B.J."/>
            <person name="Schwessinger B."/>
            <person name="Dodds P.N."/>
            <person name="Figueroa M."/>
        </authorList>
    </citation>
    <scope>NUCLEOTIDE SEQUENCE [LARGE SCALE GENOMIC DNA]</scope>
    <source>
        <strain evidence="1 2">Ug99</strain>
    </source>
</reference>
<comment type="caution">
    <text evidence="1">The sequence shown here is derived from an EMBL/GenBank/DDBJ whole genome shotgun (WGS) entry which is preliminary data.</text>
</comment>
<accession>A0A5B0RJQ9</accession>
<protein>
    <submittedName>
        <fullName evidence="1">Uncharacterized protein</fullName>
    </submittedName>
</protein>